<organism evidence="6 7">
    <name type="scientific">Acinetobacter haemolyticus</name>
    <dbReference type="NCBI Taxonomy" id="29430"/>
    <lineage>
        <taxon>Bacteria</taxon>
        <taxon>Pseudomonadati</taxon>
        <taxon>Pseudomonadota</taxon>
        <taxon>Gammaproteobacteria</taxon>
        <taxon>Moraxellales</taxon>
        <taxon>Moraxellaceae</taxon>
        <taxon>Acinetobacter</taxon>
    </lineage>
</organism>
<dbReference type="InterPro" id="IPR058163">
    <property type="entry name" value="LysR-type_TF_proteobact-type"/>
</dbReference>
<dbReference type="Gene3D" id="1.10.10.10">
    <property type="entry name" value="Winged helix-like DNA-binding domain superfamily/Winged helix DNA-binding domain"/>
    <property type="match status" value="1"/>
</dbReference>
<dbReference type="GO" id="GO:0003700">
    <property type="term" value="F:DNA-binding transcription factor activity"/>
    <property type="evidence" value="ECO:0007669"/>
    <property type="project" value="InterPro"/>
</dbReference>
<dbReference type="PANTHER" id="PTHR30537:SF74">
    <property type="entry name" value="HTH-TYPE TRANSCRIPTIONAL REGULATOR TRPI"/>
    <property type="match status" value="1"/>
</dbReference>
<dbReference type="Pfam" id="PF03466">
    <property type="entry name" value="LysR_substrate"/>
    <property type="match status" value="1"/>
</dbReference>
<dbReference type="PRINTS" id="PR00039">
    <property type="entry name" value="HTHLYSR"/>
</dbReference>
<reference evidence="6 7" key="1">
    <citation type="submission" date="2019-03" db="EMBL/GenBank/DDBJ databases">
        <title>Complete genome sequence of two outbreak-associated Acinetobacter haemolyticus strains.</title>
        <authorList>
            <person name="Bai L."/>
            <person name="Zhang S.-C."/>
            <person name="Deng Y."/>
            <person name="Song C.-C."/>
            <person name="Kang G.-B."/>
            <person name="Dong Y."/>
            <person name="Wang Y."/>
            <person name="Gao F."/>
            <person name="Huang H."/>
        </authorList>
    </citation>
    <scope>NUCLEOTIDE SEQUENCE [LARGE SCALE GENOMIC DNA]</scope>
    <source>
        <strain evidence="6 7">TJR01</strain>
    </source>
</reference>
<dbReference type="PANTHER" id="PTHR30537">
    <property type="entry name" value="HTH-TYPE TRANSCRIPTIONAL REGULATOR"/>
    <property type="match status" value="1"/>
</dbReference>
<dbReference type="PROSITE" id="PS50931">
    <property type="entry name" value="HTH_LYSR"/>
    <property type="match status" value="1"/>
</dbReference>
<sequence length="291" mass="33548">MIERLSLNSLKFFYFAAHYESVTVAADRLFVTQGAVSKQIRNLEDALGFTLFIRASRKLSLTAEGEALFDCCQQAFQQIDQCLTQLNKQSVVQKILVLSCEPTLAMKWLIPRLIHFKQLYPDFEVTLLTGGGSVDFKQQNIDLALRRNDFDWGESIYSEKIADEQMLCVTASKITRQTNQIFISTSRSKLWQQFQYKHSEQFKGYSKTELEHFYLCIEACLAGLGATLVSTYMVEREIKHQLLQPISSIYQDESAYFLLSAEPFEEDVRKVLFCDWLREQMQAGQLEFGLS</sequence>
<feature type="domain" description="HTH lysR-type" evidence="5">
    <location>
        <begin position="5"/>
        <end position="62"/>
    </location>
</feature>
<evidence type="ECO:0000256" key="1">
    <source>
        <dbReference type="ARBA" id="ARBA00009437"/>
    </source>
</evidence>
<evidence type="ECO:0000256" key="2">
    <source>
        <dbReference type="ARBA" id="ARBA00023015"/>
    </source>
</evidence>
<dbReference type="GO" id="GO:0043565">
    <property type="term" value="F:sequence-specific DNA binding"/>
    <property type="evidence" value="ECO:0007669"/>
    <property type="project" value="TreeGrafter"/>
</dbReference>
<name>A0A4P7B2T0_ACIHA</name>
<dbReference type="InterPro" id="IPR000847">
    <property type="entry name" value="LysR_HTH_N"/>
</dbReference>
<dbReference type="RefSeq" id="WP_134251644.1">
    <property type="nucleotide sequence ID" value="NZ_CP038009.1"/>
</dbReference>
<proteinExistence type="inferred from homology"/>
<comment type="similarity">
    <text evidence="1">Belongs to the LysR transcriptional regulatory family.</text>
</comment>
<evidence type="ECO:0000313" key="6">
    <source>
        <dbReference type="EMBL" id="QBQ15481.1"/>
    </source>
</evidence>
<evidence type="ECO:0000313" key="7">
    <source>
        <dbReference type="Proteomes" id="UP000294395"/>
    </source>
</evidence>
<dbReference type="InterPro" id="IPR005119">
    <property type="entry name" value="LysR_subst-bd"/>
</dbReference>
<dbReference type="Pfam" id="PF00126">
    <property type="entry name" value="HTH_1"/>
    <property type="match status" value="1"/>
</dbReference>
<dbReference type="SUPFAM" id="SSF46785">
    <property type="entry name" value="Winged helix' DNA-binding domain"/>
    <property type="match status" value="1"/>
</dbReference>
<keyword evidence="4" id="KW-0804">Transcription</keyword>
<dbReference type="EMBL" id="CP038009">
    <property type="protein sequence ID" value="QBQ15481.1"/>
    <property type="molecule type" value="Genomic_DNA"/>
</dbReference>
<dbReference type="Proteomes" id="UP000294395">
    <property type="component" value="Chromosome"/>
</dbReference>
<dbReference type="Gene3D" id="3.40.190.10">
    <property type="entry name" value="Periplasmic binding protein-like II"/>
    <property type="match status" value="2"/>
</dbReference>
<evidence type="ECO:0000256" key="4">
    <source>
        <dbReference type="ARBA" id="ARBA00023163"/>
    </source>
</evidence>
<gene>
    <name evidence="6" type="ORF">AHTJR_03975</name>
</gene>
<dbReference type="InterPro" id="IPR036390">
    <property type="entry name" value="WH_DNA-bd_sf"/>
</dbReference>
<dbReference type="FunFam" id="1.10.10.10:FF:000001">
    <property type="entry name" value="LysR family transcriptional regulator"/>
    <property type="match status" value="1"/>
</dbReference>
<evidence type="ECO:0000259" key="5">
    <source>
        <dbReference type="PROSITE" id="PS50931"/>
    </source>
</evidence>
<accession>A0A4P7B2T0</accession>
<dbReference type="GO" id="GO:0006351">
    <property type="term" value="P:DNA-templated transcription"/>
    <property type="evidence" value="ECO:0007669"/>
    <property type="project" value="TreeGrafter"/>
</dbReference>
<protein>
    <submittedName>
        <fullName evidence="6">LysR family transcriptional regulator</fullName>
    </submittedName>
</protein>
<dbReference type="InterPro" id="IPR036388">
    <property type="entry name" value="WH-like_DNA-bd_sf"/>
</dbReference>
<evidence type="ECO:0000256" key="3">
    <source>
        <dbReference type="ARBA" id="ARBA00023125"/>
    </source>
</evidence>
<keyword evidence="2" id="KW-0805">Transcription regulation</keyword>
<dbReference type="SUPFAM" id="SSF53850">
    <property type="entry name" value="Periplasmic binding protein-like II"/>
    <property type="match status" value="1"/>
</dbReference>
<keyword evidence="3" id="KW-0238">DNA-binding</keyword>
<dbReference type="AlphaFoldDB" id="A0A4P7B2T0"/>